<keyword evidence="1" id="KW-0472">Membrane</keyword>
<evidence type="ECO:0000256" key="1">
    <source>
        <dbReference type="SAM" id="Phobius"/>
    </source>
</evidence>
<evidence type="ECO:0000313" key="2">
    <source>
        <dbReference type="EMBL" id="VVP26472.1"/>
    </source>
</evidence>
<dbReference type="AlphaFoldDB" id="A0A5E7MP69"/>
<organism evidence="2 3">
    <name type="scientific">Pseudomonas fluorescens</name>
    <dbReference type="NCBI Taxonomy" id="294"/>
    <lineage>
        <taxon>Bacteria</taxon>
        <taxon>Pseudomonadati</taxon>
        <taxon>Pseudomonadota</taxon>
        <taxon>Gammaproteobacteria</taxon>
        <taxon>Pseudomonadales</taxon>
        <taxon>Pseudomonadaceae</taxon>
        <taxon>Pseudomonas</taxon>
    </lineage>
</organism>
<protein>
    <recommendedName>
        <fullName evidence="4">Phage abortive infection protein</fullName>
    </recommendedName>
</protein>
<name>A0A5E7MP69_PSEFL</name>
<feature type="transmembrane region" description="Helical" evidence="1">
    <location>
        <begin position="21"/>
        <end position="43"/>
    </location>
</feature>
<sequence>MENGGKITDEKFDLKSDLINVTPLVLLICAAAAVYCYVDVFGWQFSKNQSDWSAFGSYIGGIFSPLVSFITLLAVLKTVALQRELLATQRSEFKSMQALQQKTFDVQQSQINEAAIKSYVDGIARFREFGLQMIDRHILLFENKLDRAEANIGRYNEVMTVNRIGLKPGLMSEALRQKETSAKMIEHLVALSVTISQDEFSTIESIQDFYRNGMSKVFSNEVAESESC</sequence>
<dbReference type="Proteomes" id="UP000385207">
    <property type="component" value="Unassembled WGS sequence"/>
</dbReference>
<accession>A0A5E7MP69</accession>
<reference evidence="2 3" key="1">
    <citation type="submission" date="2019-09" db="EMBL/GenBank/DDBJ databases">
        <authorList>
            <person name="Chandra G."/>
            <person name="Truman W A."/>
        </authorList>
    </citation>
    <scope>NUCLEOTIDE SEQUENCE [LARGE SCALE GENOMIC DNA]</scope>
    <source>
        <strain evidence="2">PS862</strain>
    </source>
</reference>
<keyword evidence="1" id="KW-0812">Transmembrane</keyword>
<dbReference type="EMBL" id="CABVII010000019">
    <property type="protein sequence ID" value="VVP26472.1"/>
    <property type="molecule type" value="Genomic_DNA"/>
</dbReference>
<feature type="transmembrane region" description="Helical" evidence="1">
    <location>
        <begin position="55"/>
        <end position="76"/>
    </location>
</feature>
<proteinExistence type="predicted"/>
<evidence type="ECO:0008006" key="4">
    <source>
        <dbReference type="Google" id="ProtNLM"/>
    </source>
</evidence>
<gene>
    <name evidence="2" type="ORF">PS862_04132</name>
</gene>
<keyword evidence="1" id="KW-1133">Transmembrane helix</keyword>
<evidence type="ECO:0000313" key="3">
    <source>
        <dbReference type="Proteomes" id="UP000385207"/>
    </source>
</evidence>